<feature type="binding site" evidence="1">
    <location>
        <position position="52"/>
    </location>
    <ligand>
        <name>Mg(2+)</name>
        <dbReference type="ChEBI" id="CHEBI:18420"/>
        <label>2</label>
    </ligand>
</feature>
<keyword evidence="1" id="KW-0784">Thiamine biosynthesis</keyword>
<feature type="binding site" evidence="1">
    <location>
        <position position="80"/>
    </location>
    <ligand>
        <name>Mg(2+)</name>
        <dbReference type="ChEBI" id="CHEBI:18420"/>
        <label>3</label>
    </ligand>
</feature>
<dbReference type="InterPro" id="IPR016188">
    <property type="entry name" value="PurM-like_N"/>
</dbReference>
<feature type="binding site" evidence="1">
    <location>
        <position position="80"/>
    </location>
    <ligand>
        <name>Mg(2+)</name>
        <dbReference type="ChEBI" id="CHEBI:18420"/>
        <label>4</label>
    </ligand>
</feature>
<comment type="similarity">
    <text evidence="1">Belongs to the thiamine-monophosphate kinase family.</text>
</comment>
<feature type="binding site" evidence="1">
    <location>
        <begin position="127"/>
        <end position="128"/>
    </location>
    <ligand>
        <name>ATP</name>
        <dbReference type="ChEBI" id="CHEBI:30616"/>
    </ligand>
</feature>
<sequence length="325" mass="35973">MQKKLKDIGEFGLIKRIAEAERIFDKEVIVGIGDDAAVIKYKEGRYLLLTTDMLIENIHFDKKATPFQIGYKSLAVNISDIAAMGGIPKYALVGLGLKKETSVKFVDEIYRGIRSLAKKFKVKILGGDTVASSKMVINITLSGEVEKKYLTLRNGAKIGDKIYVTGALGGSILGKHLSFIPRVKEARYLVKNLHPTSMIDISDGLLSDLKRVCEASKVGAKIYQEKIPLSKGVISLAKKKKEDPYQLALTGGEDFELLFTLSHHPPLYPLPSREGKAEEGFILPSKVHITQIGQITKRGIVLLDEKNKIIHLRKIGFDHFKDVGS</sequence>
<feature type="binding site" evidence="1">
    <location>
        <position position="51"/>
    </location>
    <ligand>
        <name>Mg(2+)</name>
        <dbReference type="ChEBI" id="CHEBI:18420"/>
        <label>1</label>
    </ligand>
</feature>
<keyword evidence="1" id="KW-0547">Nucleotide-binding</keyword>
<feature type="binding site" evidence="1">
    <location>
        <position position="202"/>
    </location>
    <ligand>
        <name>ATP</name>
        <dbReference type="ChEBI" id="CHEBI:30616"/>
    </ligand>
</feature>
<keyword evidence="1" id="KW-0460">Magnesium</keyword>
<dbReference type="Pfam" id="PF00586">
    <property type="entry name" value="AIRS"/>
    <property type="match status" value="1"/>
</dbReference>
<keyword evidence="1 3" id="KW-0418">Kinase</keyword>
<dbReference type="GO" id="GO:0009228">
    <property type="term" value="P:thiamine biosynthetic process"/>
    <property type="evidence" value="ECO:0007669"/>
    <property type="project" value="UniProtKB-KW"/>
</dbReference>
<gene>
    <name evidence="1 3" type="primary">thiL</name>
    <name evidence="3" type="ORF">COS11_05310</name>
</gene>
<feature type="binding site" evidence="1">
    <location>
        <position position="153"/>
    </location>
    <ligand>
        <name>ATP</name>
        <dbReference type="ChEBI" id="CHEBI:30616"/>
    </ligand>
</feature>
<evidence type="ECO:0000313" key="4">
    <source>
        <dbReference type="Proteomes" id="UP000228886"/>
    </source>
</evidence>
<comment type="function">
    <text evidence="1">Catalyzes the ATP-dependent phosphorylation of thiamine-monophosphate (TMP) to form thiamine-pyrophosphate (TPP), the active form of vitamin B1.</text>
</comment>
<keyword evidence="1" id="KW-0067">ATP-binding</keyword>
<dbReference type="EMBL" id="PETL01000253">
    <property type="protein sequence ID" value="PIV63838.1"/>
    <property type="molecule type" value="Genomic_DNA"/>
</dbReference>
<feature type="binding site" evidence="1">
    <location>
        <position position="110"/>
    </location>
    <ligand>
        <name>ATP</name>
        <dbReference type="ChEBI" id="CHEBI:30616"/>
    </ligand>
</feature>
<dbReference type="InterPro" id="IPR006283">
    <property type="entry name" value="ThiL-like"/>
</dbReference>
<dbReference type="CDD" id="cd02194">
    <property type="entry name" value="ThiL"/>
    <property type="match status" value="1"/>
</dbReference>
<dbReference type="GO" id="GO:0005524">
    <property type="term" value="F:ATP binding"/>
    <property type="evidence" value="ECO:0007669"/>
    <property type="project" value="UniProtKB-UniRule"/>
</dbReference>
<protein>
    <recommendedName>
        <fullName evidence="1">Thiamine-monophosphate kinase</fullName>
        <shortName evidence="1">TMP kinase</shortName>
        <shortName evidence="1">Thiamine-phosphate kinase</shortName>
        <ecNumber evidence="1">2.7.4.16</ecNumber>
    </recommendedName>
</protein>
<name>A0A2M7E817_9BACT</name>
<evidence type="ECO:0000259" key="2">
    <source>
        <dbReference type="Pfam" id="PF00586"/>
    </source>
</evidence>
<evidence type="ECO:0000313" key="3">
    <source>
        <dbReference type="EMBL" id="PIV63838.1"/>
    </source>
</evidence>
<feature type="binding site" evidence="1">
    <location>
        <position position="52"/>
    </location>
    <ligand>
        <name>Mg(2+)</name>
        <dbReference type="ChEBI" id="CHEBI:18420"/>
        <label>1</label>
    </ligand>
</feature>
<keyword evidence="1" id="KW-0479">Metal-binding</keyword>
<feature type="binding site" evidence="1">
    <location>
        <position position="203"/>
    </location>
    <ligand>
        <name>Mg(2+)</name>
        <dbReference type="ChEBI" id="CHEBI:18420"/>
        <label>5</label>
    </ligand>
</feature>
<dbReference type="GO" id="GO:0000287">
    <property type="term" value="F:magnesium ion binding"/>
    <property type="evidence" value="ECO:0007669"/>
    <property type="project" value="UniProtKB-UniRule"/>
</dbReference>
<comment type="caution">
    <text evidence="3">The sequence shown here is derived from an EMBL/GenBank/DDBJ whole genome shotgun (WGS) entry which is preliminary data.</text>
</comment>
<feature type="binding site" evidence="1">
    <location>
        <position position="128"/>
    </location>
    <ligand>
        <name>Mg(2+)</name>
        <dbReference type="ChEBI" id="CHEBI:18420"/>
        <label>1</label>
    </ligand>
</feature>
<dbReference type="GO" id="GO:0009229">
    <property type="term" value="P:thiamine diphosphate biosynthetic process"/>
    <property type="evidence" value="ECO:0007669"/>
    <property type="project" value="UniProtKB-UniRule"/>
</dbReference>
<feature type="binding site" evidence="1">
    <location>
        <position position="35"/>
    </location>
    <ligand>
        <name>Mg(2+)</name>
        <dbReference type="ChEBI" id="CHEBI:18420"/>
        <label>4</label>
    </ligand>
</feature>
<feature type="binding site" evidence="1">
    <location>
        <position position="200"/>
    </location>
    <ligand>
        <name>Mg(2+)</name>
        <dbReference type="ChEBI" id="CHEBI:18420"/>
        <label>3</label>
    </ligand>
</feature>
<reference evidence="4" key="1">
    <citation type="submission" date="2017-09" db="EMBL/GenBank/DDBJ databases">
        <title>Depth-based differentiation of microbial function through sediment-hosted aquifers and enrichment of novel symbionts in the deep terrestrial subsurface.</title>
        <authorList>
            <person name="Probst A.J."/>
            <person name="Ladd B."/>
            <person name="Jarett J.K."/>
            <person name="Geller-Mcgrath D.E."/>
            <person name="Sieber C.M.K."/>
            <person name="Emerson J.B."/>
            <person name="Anantharaman K."/>
            <person name="Thomas B.C."/>
            <person name="Malmstrom R."/>
            <person name="Stieglmeier M."/>
            <person name="Klingl A."/>
            <person name="Woyke T."/>
            <person name="Ryan C.M."/>
            <person name="Banfield J.F."/>
        </authorList>
    </citation>
    <scope>NUCLEOTIDE SEQUENCE [LARGE SCALE GENOMIC DNA]</scope>
</reference>
<comment type="pathway">
    <text evidence="1">Cofactor biosynthesis; thiamine diphosphate biosynthesis; thiamine diphosphate from thiamine phosphate: step 1/1.</text>
</comment>
<dbReference type="Proteomes" id="UP000228886">
    <property type="component" value="Unassembled WGS sequence"/>
</dbReference>
<dbReference type="GO" id="GO:0009030">
    <property type="term" value="F:thiamine-phosphate kinase activity"/>
    <property type="evidence" value="ECO:0007669"/>
    <property type="project" value="UniProtKB-UniRule"/>
</dbReference>
<comment type="catalytic activity">
    <reaction evidence="1">
        <text>thiamine phosphate + ATP = thiamine diphosphate + ADP</text>
        <dbReference type="Rhea" id="RHEA:15913"/>
        <dbReference type="ChEBI" id="CHEBI:30616"/>
        <dbReference type="ChEBI" id="CHEBI:37575"/>
        <dbReference type="ChEBI" id="CHEBI:58937"/>
        <dbReference type="ChEBI" id="CHEBI:456216"/>
        <dbReference type="EC" id="2.7.4.16"/>
    </reaction>
</comment>
<comment type="miscellaneous">
    <text evidence="1">Reaction mechanism of ThiL seems to utilize a direct, inline transfer of the gamma-phosphate of ATP to TMP rather than a phosphorylated enzyme intermediate.</text>
</comment>
<keyword evidence="1" id="KW-0808">Transferase</keyword>
<feature type="domain" description="PurM-like N-terminal" evidence="2">
    <location>
        <begin position="33"/>
        <end position="145"/>
    </location>
</feature>
<feature type="binding site" evidence="1">
    <location>
        <position position="59"/>
    </location>
    <ligand>
        <name>substrate</name>
    </ligand>
</feature>
<dbReference type="SUPFAM" id="SSF55326">
    <property type="entry name" value="PurM N-terminal domain-like"/>
    <property type="match status" value="1"/>
</dbReference>
<dbReference type="Gene3D" id="3.30.1330.10">
    <property type="entry name" value="PurM-like, N-terminal domain"/>
    <property type="match status" value="1"/>
</dbReference>
<dbReference type="AlphaFoldDB" id="A0A2M7E817"/>
<dbReference type="HAMAP" id="MF_02128">
    <property type="entry name" value="TMP_kinase"/>
    <property type="match status" value="1"/>
</dbReference>
<proteinExistence type="inferred from homology"/>
<dbReference type="InterPro" id="IPR036676">
    <property type="entry name" value="PurM-like_C_sf"/>
</dbReference>
<dbReference type="Gene3D" id="3.90.650.10">
    <property type="entry name" value="PurM-like C-terminal domain"/>
    <property type="match status" value="1"/>
</dbReference>
<feature type="binding site" evidence="1">
    <location>
        <position position="80"/>
    </location>
    <ligand>
        <name>Mg(2+)</name>
        <dbReference type="ChEBI" id="CHEBI:18420"/>
        <label>2</label>
    </ligand>
</feature>
<dbReference type="NCBIfam" id="TIGR01379">
    <property type="entry name" value="thiL"/>
    <property type="match status" value="1"/>
</dbReference>
<feature type="binding site" evidence="1">
    <location>
        <position position="253"/>
    </location>
    <ligand>
        <name>substrate</name>
    </ligand>
</feature>
<organism evidence="3 4">
    <name type="scientific">bacterium (Candidatus Ratteibacteria) CG01_land_8_20_14_3_00_40_19</name>
    <dbReference type="NCBI Taxonomy" id="2014290"/>
    <lineage>
        <taxon>Bacteria</taxon>
        <taxon>Candidatus Ratteibacteria</taxon>
    </lineage>
</organism>
<dbReference type="PIRSF" id="PIRSF005303">
    <property type="entry name" value="Thiam_monoph_kin"/>
    <property type="match status" value="1"/>
</dbReference>
<accession>A0A2M7E817</accession>
<dbReference type="EC" id="2.7.4.16" evidence="1"/>
<feature type="binding site" evidence="1">
    <location>
        <position position="35"/>
    </location>
    <ligand>
        <name>Mg(2+)</name>
        <dbReference type="ChEBI" id="CHEBI:18420"/>
        <label>3</label>
    </ligand>
</feature>
<dbReference type="SUPFAM" id="SSF56042">
    <property type="entry name" value="PurM C-terminal domain-like"/>
    <property type="match status" value="1"/>
</dbReference>
<dbReference type="UniPathway" id="UPA00060">
    <property type="reaction ID" value="UER00142"/>
</dbReference>
<feature type="binding site" evidence="1">
    <location>
        <position position="50"/>
    </location>
    <ligand>
        <name>Mg(2+)</name>
        <dbReference type="ChEBI" id="CHEBI:18420"/>
        <label>4</label>
    </ligand>
</feature>
<feature type="binding site" evidence="1">
    <location>
        <position position="317"/>
    </location>
    <ligand>
        <name>substrate</name>
    </ligand>
</feature>
<dbReference type="InterPro" id="IPR036921">
    <property type="entry name" value="PurM-like_N_sf"/>
</dbReference>
<evidence type="ECO:0000256" key="1">
    <source>
        <dbReference type="HAMAP-Rule" id="MF_02128"/>
    </source>
</evidence>